<name>A0ABD1Z334_9MARC</name>
<evidence type="ECO:0000313" key="3">
    <source>
        <dbReference type="Proteomes" id="UP001605036"/>
    </source>
</evidence>
<keyword evidence="3" id="KW-1185">Reference proteome</keyword>
<gene>
    <name evidence="2" type="ORF">R1flu_009502</name>
</gene>
<dbReference type="InterPro" id="IPR029058">
    <property type="entry name" value="AB_hydrolase_fold"/>
</dbReference>
<dbReference type="Proteomes" id="UP001605036">
    <property type="component" value="Unassembled WGS sequence"/>
</dbReference>
<reference evidence="2 3" key="1">
    <citation type="submission" date="2024-09" db="EMBL/GenBank/DDBJ databases">
        <title>Chromosome-scale assembly of Riccia fluitans.</title>
        <authorList>
            <person name="Paukszto L."/>
            <person name="Sawicki J."/>
            <person name="Karawczyk K."/>
            <person name="Piernik-Szablinska J."/>
            <person name="Szczecinska M."/>
            <person name="Mazdziarz M."/>
        </authorList>
    </citation>
    <scope>NUCLEOTIDE SEQUENCE [LARGE SCALE GENOMIC DNA]</scope>
    <source>
        <strain evidence="2">Rf_01</strain>
        <tissue evidence="2">Aerial parts of the thallus</tissue>
    </source>
</reference>
<dbReference type="EMBL" id="JBHFFA010000002">
    <property type="protein sequence ID" value="KAL2641915.1"/>
    <property type="molecule type" value="Genomic_DNA"/>
</dbReference>
<dbReference type="InterPro" id="IPR003140">
    <property type="entry name" value="PLipase/COase/thioEstase"/>
</dbReference>
<evidence type="ECO:0000259" key="1">
    <source>
        <dbReference type="Pfam" id="PF02230"/>
    </source>
</evidence>
<dbReference type="Pfam" id="PF02230">
    <property type="entry name" value="Abhydrolase_2"/>
    <property type="match status" value="1"/>
</dbReference>
<protein>
    <recommendedName>
        <fullName evidence="1">Phospholipase/carboxylesterase/thioesterase domain-containing protein</fullName>
    </recommendedName>
</protein>
<organism evidence="2 3">
    <name type="scientific">Riccia fluitans</name>
    <dbReference type="NCBI Taxonomy" id="41844"/>
    <lineage>
        <taxon>Eukaryota</taxon>
        <taxon>Viridiplantae</taxon>
        <taxon>Streptophyta</taxon>
        <taxon>Embryophyta</taxon>
        <taxon>Marchantiophyta</taxon>
        <taxon>Marchantiopsida</taxon>
        <taxon>Marchantiidae</taxon>
        <taxon>Marchantiales</taxon>
        <taxon>Ricciaceae</taxon>
        <taxon>Riccia</taxon>
    </lineage>
</organism>
<evidence type="ECO:0000313" key="2">
    <source>
        <dbReference type="EMBL" id="KAL2641915.1"/>
    </source>
</evidence>
<dbReference type="AlphaFoldDB" id="A0ABD1Z334"/>
<comment type="caution">
    <text evidence="2">The sequence shown here is derived from an EMBL/GenBank/DDBJ whole genome shotgun (WGS) entry which is preliminary data.</text>
</comment>
<dbReference type="Gene3D" id="3.40.50.1820">
    <property type="entry name" value="alpha/beta hydrolase"/>
    <property type="match status" value="1"/>
</dbReference>
<proteinExistence type="predicted"/>
<feature type="domain" description="Phospholipase/carboxylesterase/thioesterase" evidence="1">
    <location>
        <begin position="2"/>
        <end position="37"/>
    </location>
</feature>
<accession>A0ABD1Z334</accession>
<sequence>METGVMKAAKSVHSMVDIELAAGISPGKIFLCGFSQGFSQGKFISQDKFITLCIGKEAGLSFERTQGLNVVTRRWTWTDPRRRGALIFAGVVWGPLGCHFTEGVNIHKAFKCYKREVAARKRAGDCNERKYTLECNEKVYTRL</sequence>